<feature type="transmembrane region" description="Helical" evidence="8">
    <location>
        <begin position="149"/>
        <end position="173"/>
    </location>
</feature>
<feature type="transmembrane region" description="Helical" evidence="8">
    <location>
        <begin position="34"/>
        <end position="55"/>
    </location>
</feature>
<evidence type="ECO:0000256" key="6">
    <source>
        <dbReference type="ARBA" id="ARBA00022989"/>
    </source>
</evidence>
<dbReference type="AlphaFoldDB" id="A0AAQ3VUN4"/>
<evidence type="ECO:0000256" key="7">
    <source>
        <dbReference type="ARBA" id="ARBA00023136"/>
    </source>
</evidence>
<reference evidence="10" key="1">
    <citation type="submission" date="2017-05" db="EMBL/GenBank/DDBJ databases">
        <authorList>
            <consortium name="The Broad Institute Genomics Platform"/>
            <consortium name="The Broad Institute Genomic Center for Infectious Diseases"/>
            <person name="Earl A."/>
            <person name="Manson A."/>
            <person name="Schwartman J."/>
            <person name="Gilmore M."/>
            <person name="Abouelleil A."/>
            <person name="Cao P."/>
            <person name="Chapman S."/>
            <person name="Cusick C."/>
            <person name="Shea T."/>
            <person name="Young S."/>
            <person name="Neafsey D."/>
            <person name="Nusbaum C."/>
            <person name="Birren B."/>
        </authorList>
    </citation>
    <scope>NUCLEOTIDE SEQUENCE</scope>
    <source>
        <strain evidence="10">9E7_DIV0242</strain>
    </source>
</reference>
<evidence type="ECO:0000256" key="1">
    <source>
        <dbReference type="ARBA" id="ARBA00004651"/>
    </source>
</evidence>
<evidence type="ECO:0000256" key="8">
    <source>
        <dbReference type="RuleBase" id="RU361157"/>
    </source>
</evidence>
<dbReference type="PROSITE" id="PS51012">
    <property type="entry name" value="ABC_TM2"/>
    <property type="match status" value="1"/>
</dbReference>
<dbReference type="GO" id="GO:0015920">
    <property type="term" value="P:lipopolysaccharide transport"/>
    <property type="evidence" value="ECO:0007669"/>
    <property type="project" value="TreeGrafter"/>
</dbReference>
<evidence type="ECO:0000259" key="9">
    <source>
        <dbReference type="PROSITE" id="PS51012"/>
    </source>
</evidence>
<evidence type="ECO:0000313" key="11">
    <source>
        <dbReference type="Proteomes" id="UP000195141"/>
    </source>
</evidence>
<organism evidence="10 11">
    <name type="scientific">Candidatus Enterococcus clewellii</name>
    <dbReference type="NCBI Taxonomy" id="1834193"/>
    <lineage>
        <taxon>Bacteria</taxon>
        <taxon>Bacillati</taxon>
        <taxon>Bacillota</taxon>
        <taxon>Bacilli</taxon>
        <taxon>Lactobacillales</taxon>
        <taxon>Enterococcaceae</taxon>
        <taxon>Enterococcus</taxon>
    </lineage>
</organism>
<dbReference type="InterPro" id="IPR047817">
    <property type="entry name" value="ABC2_TM_bact-type"/>
</dbReference>
<feature type="transmembrane region" description="Helical" evidence="8">
    <location>
        <begin position="243"/>
        <end position="260"/>
    </location>
</feature>
<feature type="transmembrane region" description="Helical" evidence="8">
    <location>
        <begin position="105"/>
        <end position="137"/>
    </location>
</feature>
<protein>
    <recommendedName>
        <fullName evidence="8">Transport permease protein</fullName>
    </recommendedName>
</protein>
<keyword evidence="3 8" id="KW-0813">Transport</keyword>
<dbReference type="EMBL" id="CP147247">
    <property type="protein sequence ID" value="WYJ89765.1"/>
    <property type="molecule type" value="Genomic_DNA"/>
</dbReference>
<feature type="transmembrane region" description="Helical" evidence="8">
    <location>
        <begin position="180"/>
        <end position="198"/>
    </location>
</feature>
<accession>A0AAQ3VUN4</accession>
<name>A0AAQ3VUN4_9ENTE</name>
<evidence type="ECO:0000256" key="3">
    <source>
        <dbReference type="ARBA" id="ARBA00022448"/>
    </source>
</evidence>
<evidence type="ECO:0000256" key="2">
    <source>
        <dbReference type="ARBA" id="ARBA00007783"/>
    </source>
</evidence>
<proteinExistence type="inferred from homology"/>
<feature type="transmembrane region" description="Helical" evidence="8">
    <location>
        <begin position="67"/>
        <end position="84"/>
    </location>
</feature>
<dbReference type="InterPro" id="IPR013525">
    <property type="entry name" value="ABC2_TM"/>
</dbReference>
<dbReference type="GO" id="GO:0140359">
    <property type="term" value="F:ABC-type transporter activity"/>
    <property type="evidence" value="ECO:0007669"/>
    <property type="project" value="InterPro"/>
</dbReference>
<reference evidence="10" key="2">
    <citation type="submission" date="2024-03" db="EMBL/GenBank/DDBJ databases">
        <title>The Genome Sequence of Enterococcus sp. DIV0242b.</title>
        <authorList>
            <consortium name="The Broad Institute Genomics Platform"/>
            <consortium name="The Broad Institute Microbial Omics Core"/>
            <consortium name="The Broad Institute Genomic Center for Infectious Diseases"/>
            <person name="Earl A."/>
            <person name="Manson A."/>
            <person name="Gilmore M."/>
            <person name="Schwartman J."/>
            <person name="Shea T."/>
            <person name="Abouelleil A."/>
            <person name="Cao P."/>
            <person name="Chapman S."/>
            <person name="Cusick C."/>
            <person name="Young S."/>
            <person name="Neafsey D."/>
            <person name="Nusbaum C."/>
            <person name="Birren B."/>
        </authorList>
    </citation>
    <scope>NUCLEOTIDE SEQUENCE</scope>
    <source>
        <strain evidence="10">9E7_DIV0242</strain>
    </source>
</reference>
<dbReference type="Pfam" id="PF01061">
    <property type="entry name" value="ABC2_membrane"/>
    <property type="match status" value="1"/>
</dbReference>
<dbReference type="GO" id="GO:0005886">
    <property type="term" value="C:plasma membrane"/>
    <property type="evidence" value="ECO:0007669"/>
    <property type="project" value="UniProtKB-SubCell"/>
</dbReference>
<evidence type="ECO:0000256" key="4">
    <source>
        <dbReference type="ARBA" id="ARBA00022475"/>
    </source>
</evidence>
<keyword evidence="7 8" id="KW-0472">Membrane</keyword>
<comment type="subcellular location">
    <subcellularLocation>
        <location evidence="1 8">Cell membrane</location>
        <topology evidence="1 8">Multi-pass membrane protein</topology>
    </subcellularLocation>
</comment>
<dbReference type="PANTHER" id="PTHR30413:SF10">
    <property type="entry name" value="CAPSULE POLYSACCHARIDE EXPORT INNER-MEMBRANE PROTEIN CTRC"/>
    <property type="match status" value="1"/>
</dbReference>
<evidence type="ECO:0000256" key="5">
    <source>
        <dbReference type="ARBA" id="ARBA00022692"/>
    </source>
</evidence>
<dbReference type="Proteomes" id="UP000195141">
    <property type="component" value="Chromosome"/>
</dbReference>
<keyword evidence="6 8" id="KW-1133">Transmembrane helix</keyword>
<dbReference type="RefSeq" id="WP_339102025.1">
    <property type="nucleotide sequence ID" value="NZ_CP147247.1"/>
</dbReference>
<sequence length="271" mass="31436">MLKKLMSIPVELYQNRKLILTLAKNDFKTKYAGSYLGIVWAFIQPIVTILVYWFVFGSIFKNGTDRGAPYVLWLVTGLVPWFFLQEGLVSGTNTFIEYNYLVKKVVFKISILPMVKVLSAFFIHVFFLGFVLLLYLAHGMTPDLYYLQVIYYSFCIFCFVLAVSYLTSSIVVFFRDLTQIINIVLQVGIWMTPIMWAFPDLNIGEHSLIASILKLNPMYYIVNGYRTTLIDKIGFWEYPSLTLYFWAITGVLFLIGITLFRKLKIHFADVL</sequence>
<evidence type="ECO:0000313" key="10">
    <source>
        <dbReference type="EMBL" id="WYJ89765.1"/>
    </source>
</evidence>
<keyword evidence="11" id="KW-1185">Reference proteome</keyword>
<dbReference type="PANTHER" id="PTHR30413">
    <property type="entry name" value="INNER MEMBRANE TRANSPORT PERMEASE"/>
    <property type="match status" value="1"/>
</dbReference>
<comment type="similarity">
    <text evidence="2 8">Belongs to the ABC-2 integral membrane protein family.</text>
</comment>
<keyword evidence="4 8" id="KW-1003">Cell membrane</keyword>
<keyword evidence="5 8" id="KW-0812">Transmembrane</keyword>
<feature type="domain" description="ABC transmembrane type-2" evidence="9">
    <location>
        <begin position="36"/>
        <end position="263"/>
    </location>
</feature>
<gene>
    <name evidence="10" type="ORF">A5888_001490</name>
</gene>